<evidence type="ECO:0000313" key="2">
    <source>
        <dbReference type="Proteomes" id="UP000613452"/>
    </source>
</evidence>
<dbReference type="Proteomes" id="UP000613452">
    <property type="component" value="Unassembled WGS sequence"/>
</dbReference>
<proteinExistence type="predicted"/>
<reference evidence="1 2" key="1">
    <citation type="submission" date="2020-12" db="EMBL/GenBank/DDBJ databases">
        <title>Genome assembly for a thermostable protease producing Bacillus cereus MAKP1 strain isolated from chicken gut.</title>
        <authorList>
            <person name="Malaviya A."/>
        </authorList>
    </citation>
    <scope>NUCLEOTIDE SEQUENCE [LARGE SCALE GENOMIC DNA]</scope>
    <source>
        <strain evidence="1 2">MAKP1</strain>
    </source>
</reference>
<evidence type="ECO:0000313" key="1">
    <source>
        <dbReference type="EMBL" id="MBK1611811.1"/>
    </source>
</evidence>
<gene>
    <name evidence="1" type="ORF">JCR31_28685</name>
</gene>
<dbReference type="AlphaFoldDB" id="A0ABD4LMA7"/>
<accession>A0ABD4LMA7</accession>
<name>A0ABD4LMA7_BACCE</name>
<organism evidence="1 2">
    <name type="scientific">Bacillus cereus</name>
    <dbReference type="NCBI Taxonomy" id="1396"/>
    <lineage>
        <taxon>Bacteria</taxon>
        <taxon>Bacillati</taxon>
        <taxon>Bacillota</taxon>
        <taxon>Bacilli</taxon>
        <taxon>Bacillales</taxon>
        <taxon>Bacillaceae</taxon>
        <taxon>Bacillus</taxon>
        <taxon>Bacillus cereus group</taxon>
    </lineage>
</organism>
<dbReference type="RefSeq" id="WP_200152645.1">
    <property type="nucleotide sequence ID" value="NZ_JAEFBZ010000007.1"/>
</dbReference>
<protein>
    <submittedName>
        <fullName evidence="1">Uncharacterized protein</fullName>
    </submittedName>
</protein>
<dbReference type="EMBL" id="JAEFBZ010000007">
    <property type="protein sequence ID" value="MBK1611811.1"/>
    <property type="molecule type" value="Genomic_DNA"/>
</dbReference>
<comment type="caution">
    <text evidence="1">The sequence shown here is derived from an EMBL/GenBank/DDBJ whole genome shotgun (WGS) entry which is preliminary data.</text>
</comment>
<sequence length="141" mass="16345">MIVEHNINVELTEEVYERCSHAIQQKMCYNNVFAVMGYYMDKFRSGEWKVAYGYFTAVERIMARHAFIVDMETGEAIDPTAPTLSNGYKDREYLSFAILGIDEYLELIGKEDREPALYKSLREQDAEAQLWGMQNNTIMCG</sequence>